<accession>A0A1E3A5Z7</accession>
<dbReference type="EC" id="3.6.3.-" evidence="10"/>
<dbReference type="InterPro" id="IPR011527">
    <property type="entry name" value="ABC1_TM_dom"/>
</dbReference>
<feature type="domain" description="ABC transmembrane type-1" evidence="9">
    <location>
        <begin position="35"/>
        <end position="313"/>
    </location>
</feature>
<dbReference type="AlphaFoldDB" id="A0A1E3A5Z7"/>
<dbReference type="Gene3D" id="1.20.1560.10">
    <property type="entry name" value="ABC transporter type 1, transmembrane domain"/>
    <property type="match status" value="1"/>
</dbReference>
<dbReference type="PROSITE" id="PS00211">
    <property type="entry name" value="ABC_TRANSPORTER_1"/>
    <property type="match status" value="1"/>
</dbReference>
<dbReference type="PROSITE" id="PS50893">
    <property type="entry name" value="ABC_TRANSPORTER_2"/>
    <property type="match status" value="1"/>
</dbReference>
<comment type="caution">
    <text evidence="10">The sequence shown here is derived from an EMBL/GenBank/DDBJ whole genome shotgun (WGS) entry which is preliminary data.</text>
</comment>
<keyword evidence="5 7" id="KW-1133">Transmembrane helix</keyword>
<feature type="domain" description="ABC transporter" evidence="8">
    <location>
        <begin position="350"/>
        <end position="585"/>
    </location>
</feature>
<evidence type="ECO:0000259" key="8">
    <source>
        <dbReference type="PROSITE" id="PS50893"/>
    </source>
</evidence>
<dbReference type="PATRIC" id="fig|1432052.4.peg.5500"/>
<keyword evidence="3" id="KW-0547">Nucleotide-binding</keyword>
<dbReference type="PANTHER" id="PTHR24221:SF654">
    <property type="entry name" value="ATP-BINDING CASSETTE SUB-FAMILY B MEMBER 6"/>
    <property type="match status" value="1"/>
</dbReference>
<comment type="subcellular location">
    <subcellularLocation>
        <location evidence="1">Cell membrane</location>
        <topology evidence="1">Multi-pass membrane protein</topology>
    </subcellularLocation>
</comment>
<dbReference type="RefSeq" id="WP_069154386.1">
    <property type="nucleotide sequence ID" value="NZ_MCGH01000003.1"/>
</dbReference>
<dbReference type="GO" id="GO:0016887">
    <property type="term" value="F:ATP hydrolysis activity"/>
    <property type="evidence" value="ECO:0007669"/>
    <property type="project" value="InterPro"/>
</dbReference>
<reference evidence="10 11" key="1">
    <citation type="submission" date="2016-07" db="EMBL/GenBank/DDBJ databases">
        <title>Characterization of isolates of Eisenbergiella tayi derived from blood cultures, using whole genome sequencing.</title>
        <authorList>
            <person name="Burdz T."/>
            <person name="Wiebe D."/>
            <person name="Huynh C."/>
            <person name="Bernard K."/>
        </authorList>
    </citation>
    <scope>NUCLEOTIDE SEQUENCE [LARGE SCALE GENOMIC DNA]</scope>
    <source>
        <strain evidence="10 11">NML 110608</strain>
    </source>
</reference>
<dbReference type="SUPFAM" id="SSF90123">
    <property type="entry name" value="ABC transporter transmembrane region"/>
    <property type="match status" value="1"/>
</dbReference>
<evidence type="ECO:0000256" key="7">
    <source>
        <dbReference type="SAM" id="Phobius"/>
    </source>
</evidence>
<dbReference type="Gene3D" id="3.40.50.300">
    <property type="entry name" value="P-loop containing nucleotide triphosphate hydrolases"/>
    <property type="match status" value="1"/>
</dbReference>
<dbReference type="InterPro" id="IPR003439">
    <property type="entry name" value="ABC_transporter-like_ATP-bd"/>
</dbReference>
<evidence type="ECO:0000259" key="9">
    <source>
        <dbReference type="PROSITE" id="PS50929"/>
    </source>
</evidence>
<dbReference type="InterPro" id="IPR039421">
    <property type="entry name" value="Type_1_exporter"/>
</dbReference>
<evidence type="ECO:0000256" key="1">
    <source>
        <dbReference type="ARBA" id="ARBA00004651"/>
    </source>
</evidence>
<evidence type="ECO:0000256" key="6">
    <source>
        <dbReference type="ARBA" id="ARBA00023136"/>
    </source>
</evidence>
<dbReference type="GO" id="GO:0005524">
    <property type="term" value="F:ATP binding"/>
    <property type="evidence" value="ECO:0007669"/>
    <property type="project" value="UniProtKB-KW"/>
</dbReference>
<dbReference type="PANTHER" id="PTHR24221">
    <property type="entry name" value="ATP-BINDING CASSETTE SUB-FAMILY B"/>
    <property type="match status" value="1"/>
</dbReference>
<name>A0A1E3A5Z7_9FIRM</name>
<dbReference type="GO" id="GO:0034040">
    <property type="term" value="F:ATPase-coupled lipid transmembrane transporter activity"/>
    <property type="evidence" value="ECO:0007669"/>
    <property type="project" value="TreeGrafter"/>
</dbReference>
<dbReference type="InterPro" id="IPR003593">
    <property type="entry name" value="AAA+_ATPase"/>
</dbReference>
<evidence type="ECO:0000313" key="10">
    <source>
        <dbReference type="EMBL" id="ODM04148.1"/>
    </source>
</evidence>
<dbReference type="Proteomes" id="UP000094067">
    <property type="component" value="Unassembled WGS sequence"/>
</dbReference>
<keyword evidence="6 7" id="KW-0472">Membrane</keyword>
<evidence type="ECO:0000313" key="11">
    <source>
        <dbReference type="Proteomes" id="UP000094067"/>
    </source>
</evidence>
<dbReference type="InterPro" id="IPR017871">
    <property type="entry name" value="ABC_transporter-like_CS"/>
</dbReference>
<dbReference type="InterPro" id="IPR036640">
    <property type="entry name" value="ABC1_TM_sf"/>
</dbReference>
<evidence type="ECO:0000256" key="3">
    <source>
        <dbReference type="ARBA" id="ARBA00022741"/>
    </source>
</evidence>
<dbReference type="CDD" id="cd03228">
    <property type="entry name" value="ABCC_MRP_Like"/>
    <property type="match status" value="1"/>
</dbReference>
<dbReference type="SUPFAM" id="SSF52540">
    <property type="entry name" value="P-loop containing nucleoside triphosphate hydrolases"/>
    <property type="match status" value="1"/>
</dbReference>
<feature type="transmembrane region" description="Helical" evidence="7">
    <location>
        <begin position="258"/>
        <end position="280"/>
    </location>
</feature>
<evidence type="ECO:0000256" key="5">
    <source>
        <dbReference type="ARBA" id="ARBA00022989"/>
    </source>
</evidence>
<evidence type="ECO:0000256" key="2">
    <source>
        <dbReference type="ARBA" id="ARBA00022692"/>
    </source>
</evidence>
<protein>
    <submittedName>
        <fullName evidence="10">Lipid A export ATP-binding/permease protein MsbA</fullName>
        <ecNumber evidence="10">3.6.3.-</ecNumber>
    </submittedName>
</protein>
<dbReference type="GO" id="GO:0005886">
    <property type="term" value="C:plasma membrane"/>
    <property type="evidence" value="ECO:0007669"/>
    <property type="project" value="UniProtKB-SubCell"/>
</dbReference>
<dbReference type="InterPro" id="IPR027417">
    <property type="entry name" value="P-loop_NTPase"/>
</dbReference>
<dbReference type="PROSITE" id="PS50929">
    <property type="entry name" value="ABC_TM1F"/>
    <property type="match status" value="1"/>
</dbReference>
<dbReference type="EMBL" id="MCGH01000003">
    <property type="protein sequence ID" value="ODM04148.1"/>
    <property type="molecule type" value="Genomic_DNA"/>
</dbReference>
<dbReference type="GO" id="GO:0140359">
    <property type="term" value="F:ABC-type transporter activity"/>
    <property type="evidence" value="ECO:0007669"/>
    <property type="project" value="InterPro"/>
</dbReference>
<dbReference type="Pfam" id="PF00005">
    <property type="entry name" value="ABC_tran"/>
    <property type="match status" value="1"/>
</dbReference>
<proteinExistence type="predicted"/>
<dbReference type="SMART" id="SM00382">
    <property type="entry name" value="AAA"/>
    <property type="match status" value="1"/>
</dbReference>
<organism evidence="10 11">
    <name type="scientific">Eisenbergiella tayi</name>
    <dbReference type="NCBI Taxonomy" id="1432052"/>
    <lineage>
        <taxon>Bacteria</taxon>
        <taxon>Bacillati</taxon>
        <taxon>Bacillota</taxon>
        <taxon>Clostridia</taxon>
        <taxon>Lachnospirales</taxon>
        <taxon>Lachnospiraceae</taxon>
        <taxon>Eisenbergiella</taxon>
    </lineage>
</organism>
<evidence type="ECO:0000256" key="4">
    <source>
        <dbReference type="ARBA" id="ARBA00022840"/>
    </source>
</evidence>
<sequence length="603" mass="66981">MSAEKKKYNLVTVILRIIPIQFKSAPWNCLIENTLGIMNGLSFTLAVVATQRLFDVISKAAAGKAGFLDCVIPLLLLAAVTFGQQIINGVQNFHGIGILLPKSSGRLTALIHKKLRCIDPVYFEDTDFLDDLNKAREGIRAITMFCMIVFVCVSFYGVYFLSIGVYLFRLKPMLIITLLLAFIPALSAQAVNVRVFTRLEEQSAPLRREYEYYQKAICDREYFKETRILGAFSFFYHLFEDTMKLLTEKVWKAERKTALLQLLLDFTAFVGMALSAYMLFRATMSGEITVGMFAAVFAALGQIFAIMQEIVTQHIGNMNRDMGKVVNFIRLLDMQEHTGTEGETDFARGVAAKDISFTYPGRDKPAIKNVSLEIAEGETIAIVGENGAGKSTLVRLLTGIYRPSEGKVFIGGLDTAVASPASVYKGVSGVFQKYQRYKMTLKENVAISDVSAEAGAEKIHSVLSEADFEMGDIKLDDMLSPEFGGIDLSGGQWQRIAIARGLYRVNGFIVLDEPTSAIDPIEETKIYKQFEQLAKGKCAVVVTHRLGSAKLAHRIVVMDGGEIVDIGTHEELMSHPGKYATMWEKQAQWYERAEDCVPAQLPV</sequence>
<gene>
    <name evidence="10" type="primary">msbA_8</name>
    <name evidence="10" type="ORF">BEI61_04952</name>
</gene>
<keyword evidence="4 10" id="KW-0067">ATP-binding</keyword>
<feature type="transmembrane region" description="Helical" evidence="7">
    <location>
        <begin position="174"/>
        <end position="197"/>
    </location>
</feature>
<keyword evidence="10" id="KW-0378">Hydrolase</keyword>
<feature type="transmembrane region" description="Helical" evidence="7">
    <location>
        <begin position="142"/>
        <end position="168"/>
    </location>
</feature>
<keyword evidence="2 7" id="KW-0812">Transmembrane</keyword>
<feature type="transmembrane region" description="Helical" evidence="7">
    <location>
        <begin position="292"/>
        <end position="312"/>
    </location>
</feature>